<dbReference type="AlphaFoldDB" id="A0A0R0E167"/>
<evidence type="ECO:0008006" key="3">
    <source>
        <dbReference type="Google" id="ProtNLM"/>
    </source>
</evidence>
<accession>A0A0R0E167</accession>
<dbReference type="Pfam" id="PF10649">
    <property type="entry name" value="DUF2478"/>
    <property type="match status" value="1"/>
</dbReference>
<dbReference type="EMBL" id="LDJP01000010">
    <property type="protein sequence ID" value="KRG88077.1"/>
    <property type="molecule type" value="Genomic_DNA"/>
</dbReference>
<gene>
    <name evidence="1" type="ORF">ABB34_02005</name>
</gene>
<keyword evidence="2" id="KW-1185">Reference proteome</keyword>
<reference evidence="1 2" key="1">
    <citation type="submission" date="2015-05" db="EMBL/GenBank/DDBJ databases">
        <title>Genome sequencing and analysis of members of genus Stenotrophomonas.</title>
        <authorList>
            <person name="Patil P.P."/>
            <person name="Midha S."/>
            <person name="Patil P.B."/>
        </authorList>
    </citation>
    <scope>NUCLEOTIDE SEQUENCE [LARGE SCALE GENOMIC DNA]</scope>
    <source>
        <strain evidence="1 2">JCM 16244</strain>
    </source>
</reference>
<name>A0A0R0E167_9GAMM</name>
<dbReference type="OrthoDB" id="6050629at2"/>
<protein>
    <recommendedName>
        <fullName evidence="3">Molybdenum ABC transporter ATP-binding protein</fullName>
    </recommendedName>
</protein>
<comment type="caution">
    <text evidence="1">The sequence shown here is derived from an EMBL/GenBank/DDBJ whole genome shotgun (WGS) entry which is preliminary data.</text>
</comment>
<dbReference type="PATRIC" id="fig|659018.3.peg.119"/>
<dbReference type="Proteomes" id="UP000050940">
    <property type="component" value="Unassembled WGS sequence"/>
</dbReference>
<evidence type="ECO:0000313" key="2">
    <source>
        <dbReference type="Proteomes" id="UP000050940"/>
    </source>
</evidence>
<proteinExistence type="predicted"/>
<sequence>MAEPVPARIAALVHEAGEEPDPDAVLAAFAARQLAAGHRVRGLVALPHEPAPNGKRMVLVDVADPASRYPISQALGPAACGCNLDPRGIADASGVLRRALRERAELAIANRFGTLESTGQGMADELLALMLAGIPLLTVVNTRYLAAWRDFTGGQALELPPRDAALQQWWDACRATPGAVA</sequence>
<dbReference type="RefSeq" id="WP_057639559.1">
    <property type="nucleotide sequence ID" value="NZ_LDJP01000010.1"/>
</dbReference>
<dbReference type="InterPro" id="IPR018912">
    <property type="entry name" value="DUF2478"/>
</dbReference>
<evidence type="ECO:0000313" key="1">
    <source>
        <dbReference type="EMBL" id="KRG88077.1"/>
    </source>
</evidence>
<organism evidence="1 2">
    <name type="scientific">Stenotrophomonas daejeonensis</name>
    <dbReference type="NCBI Taxonomy" id="659018"/>
    <lineage>
        <taxon>Bacteria</taxon>
        <taxon>Pseudomonadati</taxon>
        <taxon>Pseudomonadota</taxon>
        <taxon>Gammaproteobacteria</taxon>
        <taxon>Lysobacterales</taxon>
        <taxon>Lysobacteraceae</taxon>
        <taxon>Stenotrophomonas</taxon>
    </lineage>
</organism>
<dbReference type="STRING" id="659018.ABB34_02005"/>